<keyword evidence="2" id="KW-0812">Transmembrane</keyword>
<evidence type="ECO:0000256" key="2">
    <source>
        <dbReference type="SAM" id="Phobius"/>
    </source>
</evidence>
<evidence type="ECO:0008006" key="5">
    <source>
        <dbReference type="Google" id="ProtNLM"/>
    </source>
</evidence>
<keyword evidence="4" id="KW-1185">Reference proteome</keyword>
<sequence>MPVTCKSSKGFGDITESSGSQNPNEKVNERGKVSTRLGPVSPKVKEPASAINSEESSNAITSVPRTGPLHPSLNSSKPENSEASTPQVVVDRMFPRMVTCAALPVLTGLLLLVFFYFQKEAMGDDFPMWIVYVSQNLTFGGGLLGITYGIISTSWDPSREGSVLGWDEFRANLPVLLNQGKKR</sequence>
<reference evidence="3 4" key="1">
    <citation type="submission" date="2017-08" db="EMBL/GenBank/DDBJ databases">
        <title>Acidophilic green algal genome provides insights into adaptation to an acidic environment.</title>
        <authorList>
            <person name="Hirooka S."/>
            <person name="Hirose Y."/>
            <person name="Kanesaki Y."/>
            <person name="Higuchi S."/>
            <person name="Fujiwara T."/>
            <person name="Onuma R."/>
            <person name="Era A."/>
            <person name="Ohbayashi R."/>
            <person name="Uzuka A."/>
            <person name="Nozaki H."/>
            <person name="Yoshikawa H."/>
            <person name="Miyagishima S.Y."/>
        </authorList>
    </citation>
    <scope>NUCLEOTIDE SEQUENCE [LARGE SCALE GENOMIC DNA]</scope>
    <source>
        <strain evidence="3 4">NIES-2499</strain>
    </source>
</reference>
<organism evidence="3 4">
    <name type="scientific">Chlamydomonas eustigma</name>
    <dbReference type="NCBI Taxonomy" id="1157962"/>
    <lineage>
        <taxon>Eukaryota</taxon>
        <taxon>Viridiplantae</taxon>
        <taxon>Chlorophyta</taxon>
        <taxon>core chlorophytes</taxon>
        <taxon>Chlorophyceae</taxon>
        <taxon>CS clade</taxon>
        <taxon>Chlamydomonadales</taxon>
        <taxon>Chlamydomonadaceae</taxon>
        <taxon>Chlamydomonas</taxon>
    </lineage>
</organism>
<dbReference type="Pfam" id="PF11947">
    <property type="entry name" value="DUF3464"/>
    <property type="match status" value="1"/>
</dbReference>
<dbReference type="InterPro" id="IPR021855">
    <property type="entry name" value="PAM68-like"/>
</dbReference>
<name>A0A250XHZ4_9CHLO</name>
<accession>A0A250XHZ4</accession>
<keyword evidence="2" id="KW-1133">Transmembrane helix</keyword>
<feature type="compositionally biased region" description="Polar residues" evidence="1">
    <location>
        <begin position="72"/>
        <end position="84"/>
    </location>
</feature>
<dbReference type="PANTHER" id="PTHR34575:SF1">
    <property type="entry name" value="PROTEIN PAM68, CHLOROPLASTIC"/>
    <property type="match status" value="1"/>
</dbReference>
<proteinExistence type="predicted"/>
<feature type="compositionally biased region" description="Polar residues" evidence="1">
    <location>
        <begin position="15"/>
        <end position="25"/>
    </location>
</feature>
<protein>
    <recommendedName>
        <fullName evidence="5">Protein PAM68, chloroplastic</fullName>
    </recommendedName>
</protein>
<keyword evidence="2" id="KW-0472">Membrane</keyword>
<dbReference type="OrthoDB" id="5862at2759"/>
<feature type="region of interest" description="Disordered" evidence="1">
    <location>
        <begin position="1"/>
        <end position="84"/>
    </location>
</feature>
<feature type="transmembrane region" description="Helical" evidence="2">
    <location>
        <begin position="97"/>
        <end position="117"/>
    </location>
</feature>
<dbReference type="EMBL" id="BEGY01000085">
    <property type="protein sequence ID" value="GAX82707.1"/>
    <property type="molecule type" value="Genomic_DNA"/>
</dbReference>
<evidence type="ECO:0000313" key="3">
    <source>
        <dbReference type="EMBL" id="GAX82707.1"/>
    </source>
</evidence>
<feature type="transmembrane region" description="Helical" evidence="2">
    <location>
        <begin position="129"/>
        <end position="151"/>
    </location>
</feature>
<evidence type="ECO:0000313" key="4">
    <source>
        <dbReference type="Proteomes" id="UP000232323"/>
    </source>
</evidence>
<dbReference type="Proteomes" id="UP000232323">
    <property type="component" value="Unassembled WGS sequence"/>
</dbReference>
<evidence type="ECO:0000256" key="1">
    <source>
        <dbReference type="SAM" id="MobiDB-lite"/>
    </source>
</evidence>
<comment type="caution">
    <text evidence="3">The sequence shown here is derived from an EMBL/GenBank/DDBJ whole genome shotgun (WGS) entry which is preliminary data.</text>
</comment>
<dbReference type="STRING" id="1157962.A0A250XHZ4"/>
<feature type="compositionally biased region" description="Low complexity" evidence="1">
    <location>
        <begin position="48"/>
        <end position="60"/>
    </location>
</feature>
<dbReference type="PANTHER" id="PTHR34575">
    <property type="entry name" value="PROTEIN PAM68, CHLOROPLASTIC"/>
    <property type="match status" value="1"/>
</dbReference>
<dbReference type="AlphaFoldDB" id="A0A250XHZ4"/>
<gene>
    <name evidence="3" type="ORF">CEUSTIGMA_g10133.t1</name>
</gene>